<dbReference type="RefSeq" id="WP_311881856.1">
    <property type="nucleotide sequence ID" value="NZ_CP119391.1"/>
</dbReference>
<dbReference type="EMBL" id="CP119391">
    <property type="protein sequence ID" value="WNK18868.1"/>
    <property type="molecule type" value="Genomic_DNA"/>
</dbReference>
<dbReference type="Gene3D" id="1.10.10.370">
    <property type="entry name" value="DsrC-like protein, C-terminal domain"/>
    <property type="match status" value="1"/>
</dbReference>
<dbReference type="PANTHER" id="PTHR37010:SF1">
    <property type="entry name" value="SULFURTRANSFERASE TUSE"/>
    <property type="match status" value="1"/>
</dbReference>
<keyword evidence="5" id="KW-1185">Reference proteome</keyword>
<evidence type="ECO:0000256" key="3">
    <source>
        <dbReference type="PIRNR" id="PIRNR006223"/>
    </source>
</evidence>
<dbReference type="InterPro" id="IPR042072">
    <property type="entry name" value="DsrC-like_C"/>
</dbReference>
<dbReference type="PIRSF" id="PIRSF006223">
    <property type="entry name" value="DsrC_TusE"/>
    <property type="match status" value="1"/>
</dbReference>
<dbReference type="Gene3D" id="3.30.1420.10">
    <property type="match status" value="1"/>
</dbReference>
<comment type="function">
    <text evidence="3">Part of a sulfur-relay system.</text>
</comment>
<sequence>MAEVKIYRYLHINNKKIPLDPEDYLVYMDDWTESVAEALAEEDGITLTEAHWELIWVLRNFYARFEMAPAMRAWIKAIKQQLELGEEKGRSIYVMSLFPGSPAKRAARIAGLPKPTNCL</sequence>
<dbReference type="InterPro" id="IPR025526">
    <property type="entry name" value="DsrC-like_dom_sf"/>
</dbReference>
<organism evidence="4 5">
    <name type="scientific">Halomonas piscis</name>
    <dbReference type="NCBI Taxonomy" id="3031727"/>
    <lineage>
        <taxon>Bacteria</taxon>
        <taxon>Pseudomonadati</taxon>
        <taxon>Pseudomonadota</taxon>
        <taxon>Gammaproteobacteria</taxon>
        <taxon>Oceanospirillales</taxon>
        <taxon>Halomonadaceae</taxon>
        <taxon>Halomonas</taxon>
    </lineage>
</organism>
<accession>A0ABY9YXU7</accession>
<keyword evidence="3" id="KW-0808">Transferase</keyword>
<evidence type="ECO:0000313" key="5">
    <source>
        <dbReference type="Proteomes" id="UP001301869"/>
    </source>
</evidence>
<comment type="subcellular location">
    <subcellularLocation>
        <location evidence="1">Cytoplasm</location>
    </subcellularLocation>
</comment>
<gene>
    <name evidence="4" type="ORF">P1P91_08150</name>
</gene>
<evidence type="ECO:0000313" key="4">
    <source>
        <dbReference type="EMBL" id="WNK18868.1"/>
    </source>
</evidence>
<keyword evidence="2" id="KW-0963">Cytoplasm</keyword>
<proteinExistence type="inferred from homology"/>
<dbReference type="InterPro" id="IPR007453">
    <property type="entry name" value="DsrC/TusE"/>
</dbReference>
<dbReference type="PANTHER" id="PTHR37010">
    <property type="entry name" value="SULFURTRANSFERASE TUSE"/>
    <property type="match status" value="1"/>
</dbReference>
<dbReference type="Proteomes" id="UP001301869">
    <property type="component" value="Chromosome"/>
</dbReference>
<protein>
    <recommendedName>
        <fullName evidence="3">Sulfurtransferase</fullName>
        <ecNumber evidence="3">2.8.1.-</ecNumber>
    </recommendedName>
</protein>
<dbReference type="InterPro" id="IPR043163">
    <property type="entry name" value="DsrC-like_N"/>
</dbReference>
<dbReference type="SUPFAM" id="SSF69721">
    <property type="entry name" value="DsrC, the gamma subunit of dissimilatory sulfite reductase"/>
    <property type="match status" value="1"/>
</dbReference>
<reference evidence="4 5" key="1">
    <citation type="submission" date="2023-03" db="EMBL/GenBank/DDBJ databases">
        <title>Halomonas sp. nov., isolated from Korean tranditional fermented seafood 'Jeotgal'.</title>
        <authorList>
            <person name="Kim B."/>
            <person name="Shin N.-R."/>
        </authorList>
    </citation>
    <scope>NUCLEOTIDE SEQUENCE [LARGE SCALE GENOMIC DNA]</scope>
    <source>
        <strain evidence="4 5">SG2L-4</strain>
    </source>
</reference>
<name>A0ABY9YXU7_9GAMM</name>
<evidence type="ECO:0000256" key="2">
    <source>
        <dbReference type="ARBA" id="ARBA00022490"/>
    </source>
</evidence>
<comment type="similarity">
    <text evidence="3">Belongs to the dsrC/tusE family.</text>
</comment>
<dbReference type="Pfam" id="PF04358">
    <property type="entry name" value="DsrC"/>
    <property type="match status" value="1"/>
</dbReference>
<evidence type="ECO:0000256" key="1">
    <source>
        <dbReference type="ARBA" id="ARBA00004496"/>
    </source>
</evidence>
<dbReference type="EC" id="2.8.1.-" evidence="3"/>
<dbReference type="NCBIfam" id="TIGR03342">
    <property type="entry name" value="dsrC_tusE_dsvC"/>
    <property type="match status" value="1"/>
</dbReference>